<dbReference type="RefSeq" id="WP_237344082.1">
    <property type="nucleotide sequence ID" value="NZ_JABWGX010000002.1"/>
</dbReference>
<gene>
    <name evidence="1" type="ORF">QOZ94_002248</name>
</gene>
<reference evidence="1 2" key="1">
    <citation type="submission" date="2023-07" db="EMBL/GenBank/DDBJ databases">
        <title>Genomic Encyclopedia of Type Strains, Phase IV (KMG-IV): sequencing the most valuable type-strain genomes for metagenomic binning, comparative biology and taxonomic classification.</title>
        <authorList>
            <person name="Goeker M."/>
        </authorList>
    </citation>
    <scope>NUCLEOTIDE SEQUENCE [LARGE SCALE GENOMIC DNA]</scope>
    <source>
        <strain evidence="1 2">DSM 3770</strain>
    </source>
</reference>
<protein>
    <submittedName>
        <fullName evidence="1">Uncharacterized protein (DUF934 family)</fullName>
    </submittedName>
</protein>
<dbReference type="InterPro" id="IPR008318">
    <property type="entry name" value="UCP030820"/>
</dbReference>
<accession>A0ABU0LE76</accession>
<keyword evidence="2" id="KW-1185">Reference proteome</keyword>
<proteinExistence type="predicted"/>
<dbReference type="Proteomes" id="UP001241747">
    <property type="component" value="Unassembled WGS sequence"/>
</dbReference>
<comment type="caution">
    <text evidence="1">The sequence shown here is derived from an EMBL/GenBank/DDBJ whole genome shotgun (WGS) entry which is preliminary data.</text>
</comment>
<sequence length="164" mass="17420">MPLVKSGAVAADPFTAVADGAPLPDGPVIISADRLLAEQGTLAARNGEIGVAWPNGRDVAELQPLLGRLSLVALAFPKFRDGRAYSQARLLRERYGFKGELRATGNVLRDQLLMMARAGFDGFEVEKAADAAAFAQALESYSLFYQPTGDGRRTVAAARRAAEG</sequence>
<evidence type="ECO:0000313" key="2">
    <source>
        <dbReference type="Proteomes" id="UP001241747"/>
    </source>
</evidence>
<evidence type="ECO:0000313" key="1">
    <source>
        <dbReference type="EMBL" id="MDQ0505452.1"/>
    </source>
</evidence>
<dbReference type="PIRSF" id="PIRSF030820">
    <property type="entry name" value="UCP030820"/>
    <property type="match status" value="1"/>
</dbReference>
<name>A0ABU0LE76_XANAG</name>
<dbReference type="EMBL" id="JAUSVY010000004">
    <property type="protein sequence ID" value="MDQ0505452.1"/>
    <property type="molecule type" value="Genomic_DNA"/>
</dbReference>
<dbReference type="Pfam" id="PF06073">
    <property type="entry name" value="DUF934"/>
    <property type="match status" value="1"/>
</dbReference>
<organism evidence="1 2">
    <name type="scientific">Xanthobacter agilis</name>
    <dbReference type="NCBI Taxonomy" id="47492"/>
    <lineage>
        <taxon>Bacteria</taxon>
        <taxon>Pseudomonadati</taxon>
        <taxon>Pseudomonadota</taxon>
        <taxon>Alphaproteobacteria</taxon>
        <taxon>Hyphomicrobiales</taxon>
        <taxon>Xanthobacteraceae</taxon>
        <taxon>Xanthobacter</taxon>
    </lineage>
</organism>